<dbReference type="SMART" id="SM00354">
    <property type="entry name" value="HTH_LACI"/>
    <property type="match status" value="1"/>
</dbReference>
<evidence type="ECO:0000256" key="1">
    <source>
        <dbReference type="ARBA" id="ARBA00023015"/>
    </source>
</evidence>
<dbReference type="InterPro" id="IPR010982">
    <property type="entry name" value="Lambda_DNA-bd_dom_sf"/>
</dbReference>
<organism evidence="5 6">
    <name type="scientific">Roseateles chitinivorans</name>
    <dbReference type="NCBI Taxonomy" id="2917965"/>
    <lineage>
        <taxon>Bacteria</taxon>
        <taxon>Pseudomonadati</taxon>
        <taxon>Pseudomonadota</taxon>
        <taxon>Betaproteobacteria</taxon>
        <taxon>Burkholderiales</taxon>
        <taxon>Sphaerotilaceae</taxon>
        <taxon>Roseateles</taxon>
    </lineage>
</organism>
<dbReference type="Pfam" id="PF13377">
    <property type="entry name" value="Peripla_BP_3"/>
    <property type="match status" value="1"/>
</dbReference>
<dbReference type="SUPFAM" id="SSF47413">
    <property type="entry name" value="lambda repressor-like DNA-binding domains"/>
    <property type="match status" value="1"/>
</dbReference>
<dbReference type="GO" id="GO:0000976">
    <property type="term" value="F:transcription cis-regulatory region binding"/>
    <property type="evidence" value="ECO:0007669"/>
    <property type="project" value="TreeGrafter"/>
</dbReference>
<dbReference type="AlphaFoldDB" id="A0A2G9C602"/>
<evidence type="ECO:0000313" key="6">
    <source>
        <dbReference type="Proteomes" id="UP000231501"/>
    </source>
</evidence>
<dbReference type="PROSITE" id="PS00356">
    <property type="entry name" value="HTH_LACI_1"/>
    <property type="match status" value="1"/>
</dbReference>
<keyword evidence="1" id="KW-0805">Transcription regulation</keyword>
<accession>A0A2G9C602</accession>
<sequence>MPPPKPATIIDVAREAGVSIKTVSRVLNQEPGVHSETREAVLKVVADLKYRPKQSARSLAGGRSFLIGLLYYDPSAAFVGGVQQGATLRCREAGYHLVVESLHNDAPDLAMQVDRMVSALRPDGMILTPPLCDNPQVLSALRESHTPCVLISPAADEPDHPSVRMDDVHAAEEITNLLISLGHTRIAIIKGAKDQVASKRRYQGYLAALKAHKIALDKDLVVQGDFTFDAGVEAAYQLLSRRQRPTAVFASNDDMALGVLAAAQRLGLSVPGDLSIAGFDDTPAAARVWPPLTTVRQPMDDMARAAVDLLIGAPRDAGAAASARPKHRVLPHELVVRDSTAVLGAKAAPRAKKAG</sequence>
<protein>
    <submittedName>
        <fullName evidence="5">Transcriptional regulator</fullName>
    </submittedName>
</protein>
<dbReference type="InterPro" id="IPR028082">
    <property type="entry name" value="Peripla_BP_I"/>
</dbReference>
<dbReference type="Gene3D" id="3.40.50.2300">
    <property type="match status" value="2"/>
</dbReference>
<dbReference type="PROSITE" id="PS50932">
    <property type="entry name" value="HTH_LACI_2"/>
    <property type="match status" value="1"/>
</dbReference>
<evidence type="ECO:0000313" key="5">
    <source>
        <dbReference type="EMBL" id="PIM51871.1"/>
    </source>
</evidence>
<reference evidence="5 6" key="1">
    <citation type="submission" date="2017-11" db="EMBL/GenBank/DDBJ databases">
        <title>Draft genome sequence of Mitsuaria sp. HWN-4.</title>
        <authorList>
            <person name="Gundlapally S.R."/>
        </authorList>
    </citation>
    <scope>NUCLEOTIDE SEQUENCE [LARGE SCALE GENOMIC DNA]</scope>
    <source>
        <strain evidence="5 6">HWN-4</strain>
    </source>
</reference>
<dbReference type="InterPro" id="IPR046335">
    <property type="entry name" value="LacI/GalR-like_sensor"/>
</dbReference>
<dbReference type="CDD" id="cd01545">
    <property type="entry name" value="PBP1_SalR"/>
    <property type="match status" value="1"/>
</dbReference>
<proteinExistence type="predicted"/>
<dbReference type="EMBL" id="PEOG01000051">
    <property type="protein sequence ID" value="PIM51871.1"/>
    <property type="molecule type" value="Genomic_DNA"/>
</dbReference>
<keyword evidence="2" id="KW-0238">DNA-binding</keyword>
<keyword evidence="6" id="KW-1185">Reference proteome</keyword>
<evidence type="ECO:0000259" key="4">
    <source>
        <dbReference type="PROSITE" id="PS50932"/>
    </source>
</evidence>
<feature type="domain" description="HTH lacI-type" evidence="4">
    <location>
        <begin position="7"/>
        <end position="61"/>
    </location>
</feature>
<dbReference type="PRINTS" id="PR00036">
    <property type="entry name" value="HTHLACI"/>
</dbReference>
<dbReference type="SUPFAM" id="SSF53822">
    <property type="entry name" value="Periplasmic binding protein-like I"/>
    <property type="match status" value="1"/>
</dbReference>
<dbReference type="Gene3D" id="1.10.260.40">
    <property type="entry name" value="lambda repressor-like DNA-binding domains"/>
    <property type="match status" value="1"/>
</dbReference>
<dbReference type="OrthoDB" id="269117at2"/>
<dbReference type="PANTHER" id="PTHR30146">
    <property type="entry name" value="LACI-RELATED TRANSCRIPTIONAL REPRESSOR"/>
    <property type="match status" value="1"/>
</dbReference>
<evidence type="ECO:0000256" key="2">
    <source>
        <dbReference type="ARBA" id="ARBA00023125"/>
    </source>
</evidence>
<dbReference type="CDD" id="cd01392">
    <property type="entry name" value="HTH_LacI"/>
    <property type="match status" value="1"/>
</dbReference>
<dbReference type="GO" id="GO:0003700">
    <property type="term" value="F:DNA-binding transcription factor activity"/>
    <property type="evidence" value="ECO:0007669"/>
    <property type="project" value="TreeGrafter"/>
</dbReference>
<evidence type="ECO:0000256" key="3">
    <source>
        <dbReference type="ARBA" id="ARBA00023163"/>
    </source>
</evidence>
<dbReference type="Pfam" id="PF00356">
    <property type="entry name" value="LacI"/>
    <property type="match status" value="1"/>
</dbReference>
<comment type="caution">
    <text evidence="5">The sequence shown here is derived from an EMBL/GenBank/DDBJ whole genome shotgun (WGS) entry which is preliminary data.</text>
</comment>
<keyword evidence="3" id="KW-0804">Transcription</keyword>
<dbReference type="InterPro" id="IPR000843">
    <property type="entry name" value="HTH_LacI"/>
</dbReference>
<gene>
    <name evidence="5" type="ORF">CS062_17750</name>
</gene>
<dbReference type="RefSeq" id="WP_099862930.1">
    <property type="nucleotide sequence ID" value="NZ_PEOG01000051.1"/>
</dbReference>
<dbReference type="PANTHER" id="PTHR30146:SF153">
    <property type="entry name" value="LACTOSE OPERON REPRESSOR"/>
    <property type="match status" value="1"/>
</dbReference>
<dbReference type="Proteomes" id="UP000231501">
    <property type="component" value="Unassembled WGS sequence"/>
</dbReference>
<name>A0A2G9C602_9BURK</name>